<comment type="caution">
    <text evidence="1">The sequence shown here is derived from an EMBL/GenBank/DDBJ whole genome shotgun (WGS) entry which is preliminary data.</text>
</comment>
<evidence type="ECO:0000313" key="1">
    <source>
        <dbReference type="EMBL" id="ETK01901.1"/>
    </source>
</evidence>
<evidence type="ECO:0000313" key="2">
    <source>
        <dbReference type="Proteomes" id="UP000018837"/>
    </source>
</evidence>
<name>W2C621_9BACT</name>
<dbReference type="EMBL" id="AYUF01000428">
    <property type="protein sequence ID" value="ETK01901.1"/>
    <property type="molecule type" value="Genomic_DNA"/>
</dbReference>
<dbReference type="AlphaFoldDB" id="W2C621"/>
<sequence>MWLSRTRDPFLDGPLPPINKKNLRYNPLEGVSRTGKSIWGMRQEQLIIRSPRDLCLDRYFIRTIFEDDVNVDHLAVRLDDCVRPGDIDHGAIDPQLARRVSHRLREA</sequence>
<proteinExistence type="predicted"/>
<protein>
    <submittedName>
        <fullName evidence="1">Uncharacterized protein</fullName>
    </submittedName>
</protein>
<accession>W2C621</accession>
<organism evidence="1 2">
    <name type="scientific">Tannerella sp. oral taxon BU063 isolate Cell 2</name>
    <dbReference type="NCBI Taxonomy" id="1411148"/>
    <lineage>
        <taxon>Bacteria</taxon>
        <taxon>Pseudomonadati</taxon>
        <taxon>Bacteroidota</taxon>
        <taxon>Bacteroidia</taxon>
        <taxon>Bacteroidales</taxon>
        <taxon>Tannerellaceae</taxon>
        <taxon>Tannerella</taxon>
    </lineage>
</organism>
<gene>
    <name evidence="1" type="ORF">N425_07230</name>
</gene>
<reference evidence="1 2" key="1">
    <citation type="submission" date="2013-11" db="EMBL/GenBank/DDBJ databases">
        <title>Single cell genomics of uncultured Tannerella BU063 (oral taxon 286).</title>
        <authorList>
            <person name="Beall C.J."/>
            <person name="Campbell A.G."/>
            <person name="Griffen A.L."/>
            <person name="Podar M."/>
            <person name="Leys E.J."/>
        </authorList>
    </citation>
    <scope>NUCLEOTIDE SEQUENCE [LARGE SCALE GENOMIC DNA]</scope>
    <source>
        <strain evidence="1">Cell 2</strain>
    </source>
</reference>
<dbReference type="Proteomes" id="UP000018837">
    <property type="component" value="Unassembled WGS sequence"/>
</dbReference>